<dbReference type="AlphaFoldDB" id="A0A5C5YNI6"/>
<dbReference type="NCBIfam" id="TIGR00229">
    <property type="entry name" value="sensory_box"/>
    <property type="match status" value="1"/>
</dbReference>
<dbReference type="Gene3D" id="3.30.450.20">
    <property type="entry name" value="PAS domain"/>
    <property type="match status" value="1"/>
</dbReference>
<name>A0A5C5YNI6_9BACT</name>
<dbReference type="PROSITE" id="PS50113">
    <property type="entry name" value="PAC"/>
    <property type="match status" value="1"/>
</dbReference>
<dbReference type="GO" id="GO:0000155">
    <property type="term" value="F:phosphorelay sensor kinase activity"/>
    <property type="evidence" value="ECO:0007669"/>
    <property type="project" value="InterPro"/>
</dbReference>
<dbReference type="InterPro" id="IPR000014">
    <property type="entry name" value="PAS"/>
</dbReference>
<comment type="caution">
    <text evidence="7">The sequence shown here is derived from an EMBL/GenBank/DDBJ whole genome shotgun (WGS) entry which is preliminary data.</text>
</comment>
<evidence type="ECO:0000259" key="6">
    <source>
        <dbReference type="PROSITE" id="PS50113"/>
    </source>
</evidence>
<evidence type="ECO:0000256" key="1">
    <source>
        <dbReference type="ARBA" id="ARBA00022679"/>
    </source>
</evidence>
<dbReference type="InterPro" id="IPR013656">
    <property type="entry name" value="PAS_4"/>
</dbReference>
<keyword evidence="3" id="KW-0902">Two-component regulatory system</keyword>
<dbReference type="OrthoDB" id="290376at2"/>
<dbReference type="InterPro" id="IPR050482">
    <property type="entry name" value="Sensor_HK_TwoCompSys"/>
</dbReference>
<dbReference type="EMBL" id="SJPJ01000002">
    <property type="protein sequence ID" value="TWT76453.1"/>
    <property type="molecule type" value="Genomic_DNA"/>
</dbReference>
<evidence type="ECO:0000313" key="8">
    <source>
        <dbReference type="Proteomes" id="UP000315010"/>
    </source>
</evidence>
<dbReference type="Gene3D" id="3.30.565.10">
    <property type="entry name" value="Histidine kinase-like ATPase, C-terminal domain"/>
    <property type="match status" value="1"/>
</dbReference>
<dbReference type="CDD" id="cd00130">
    <property type="entry name" value="PAS"/>
    <property type="match status" value="1"/>
</dbReference>
<evidence type="ECO:0000256" key="3">
    <source>
        <dbReference type="ARBA" id="ARBA00023012"/>
    </source>
</evidence>
<keyword evidence="1 7" id="KW-0808">Transferase</keyword>
<feature type="domain" description="PAC" evidence="6">
    <location>
        <begin position="327"/>
        <end position="383"/>
    </location>
</feature>
<dbReference type="Pfam" id="PF08448">
    <property type="entry name" value="PAS_4"/>
    <property type="match status" value="1"/>
</dbReference>
<dbReference type="SUPFAM" id="SSF55785">
    <property type="entry name" value="PYP-like sensor domain (PAS domain)"/>
    <property type="match status" value="1"/>
</dbReference>
<dbReference type="Pfam" id="PF07730">
    <property type="entry name" value="HisKA_3"/>
    <property type="match status" value="1"/>
</dbReference>
<feature type="coiled-coil region" evidence="4">
    <location>
        <begin position="217"/>
        <end position="244"/>
    </location>
</feature>
<dbReference type="CDD" id="cd16917">
    <property type="entry name" value="HATPase_UhpB-NarQ-NarX-like"/>
    <property type="match status" value="1"/>
</dbReference>
<dbReference type="Pfam" id="PF02518">
    <property type="entry name" value="HATPase_c"/>
    <property type="match status" value="1"/>
</dbReference>
<proteinExistence type="predicted"/>
<dbReference type="InterPro" id="IPR011712">
    <property type="entry name" value="Sig_transdc_His_kin_sub3_dim/P"/>
</dbReference>
<evidence type="ECO:0000256" key="4">
    <source>
        <dbReference type="SAM" id="Coils"/>
    </source>
</evidence>
<gene>
    <name evidence="7" type="primary">liaS_3</name>
    <name evidence="7" type="ORF">CA13_69470</name>
</gene>
<feature type="domain" description="PAS" evidence="5">
    <location>
        <begin position="258"/>
        <end position="329"/>
    </location>
</feature>
<dbReference type="Proteomes" id="UP000315010">
    <property type="component" value="Unassembled WGS sequence"/>
</dbReference>
<dbReference type="GO" id="GO:0046983">
    <property type="term" value="F:protein dimerization activity"/>
    <property type="evidence" value="ECO:0007669"/>
    <property type="project" value="InterPro"/>
</dbReference>
<dbReference type="EC" id="2.7.13.3" evidence="7"/>
<dbReference type="GO" id="GO:0016020">
    <property type="term" value="C:membrane"/>
    <property type="evidence" value="ECO:0007669"/>
    <property type="project" value="InterPro"/>
</dbReference>
<dbReference type="InterPro" id="IPR036890">
    <property type="entry name" value="HATPase_C_sf"/>
</dbReference>
<protein>
    <submittedName>
        <fullName evidence="7">Sensor histidine kinase LiaS</fullName>
        <ecNumber evidence="7">2.7.13.3</ecNumber>
    </submittedName>
</protein>
<dbReference type="RefSeq" id="WP_146404218.1">
    <property type="nucleotide sequence ID" value="NZ_SJPJ01000002.1"/>
</dbReference>
<dbReference type="InterPro" id="IPR000700">
    <property type="entry name" value="PAS-assoc_C"/>
</dbReference>
<dbReference type="PROSITE" id="PS50112">
    <property type="entry name" value="PAS"/>
    <property type="match status" value="1"/>
</dbReference>
<organism evidence="7 8">
    <name type="scientific">Novipirellula herctigrandis</name>
    <dbReference type="NCBI Taxonomy" id="2527986"/>
    <lineage>
        <taxon>Bacteria</taxon>
        <taxon>Pseudomonadati</taxon>
        <taxon>Planctomycetota</taxon>
        <taxon>Planctomycetia</taxon>
        <taxon>Pirellulales</taxon>
        <taxon>Pirellulaceae</taxon>
        <taxon>Novipirellula</taxon>
    </lineage>
</organism>
<keyword evidence="8" id="KW-1185">Reference proteome</keyword>
<evidence type="ECO:0000313" key="7">
    <source>
        <dbReference type="EMBL" id="TWT76453.1"/>
    </source>
</evidence>
<keyword evidence="2 7" id="KW-0418">Kinase</keyword>
<dbReference type="SMART" id="SM00091">
    <property type="entry name" value="PAS"/>
    <property type="match status" value="1"/>
</dbReference>
<evidence type="ECO:0000259" key="5">
    <source>
        <dbReference type="PROSITE" id="PS50112"/>
    </source>
</evidence>
<accession>A0A5C5YNI6</accession>
<dbReference type="SMART" id="SM00387">
    <property type="entry name" value="HATPase_c"/>
    <property type="match status" value="1"/>
</dbReference>
<dbReference type="SUPFAM" id="SSF55874">
    <property type="entry name" value="ATPase domain of HSP90 chaperone/DNA topoisomerase II/histidine kinase"/>
    <property type="match status" value="1"/>
</dbReference>
<reference evidence="7 8" key="1">
    <citation type="submission" date="2019-02" db="EMBL/GenBank/DDBJ databases">
        <title>Deep-cultivation of Planctomycetes and their phenomic and genomic characterization uncovers novel biology.</title>
        <authorList>
            <person name="Wiegand S."/>
            <person name="Jogler M."/>
            <person name="Boedeker C."/>
            <person name="Pinto D."/>
            <person name="Vollmers J."/>
            <person name="Rivas-Marin E."/>
            <person name="Kohn T."/>
            <person name="Peeters S.H."/>
            <person name="Heuer A."/>
            <person name="Rast P."/>
            <person name="Oberbeckmann S."/>
            <person name="Bunk B."/>
            <person name="Jeske O."/>
            <person name="Meyerdierks A."/>
            <person name="Storesund J.E."/>
            <person name="Kallscheuer N."/>
            <person name="Luecker S."/>
            <person name="Lage O.M."/>
            <person name="Pohl T."/>
            <person name="Merkel B.J."/>
            <person name="Hornburger P."/>
            <person name="Mueller R.-W."/>
            <person name="Bruemmer F."/>
            <person name="Labrenz M."/>
            <person name="Spormann A.M."/>
            <person name="Op Den Camp H."/>
            <person name="Overmann J."/>
            <person name="Amann R."/>
            <person name="Jetten M.S.M."/>
            <person name="Mascher T."/>
            <person name="Medema M.H."/>
            <person name="Devos D.P."/>
            <person name="Kaster A.-K."/>
            <person name="Ovreas L."/>
            <person name="Rohde M."/>
            <person name="Galperin M.Y."/>
            <person name="Jogler C."/>
        </authorList>
    </citation>
    <scope>NUCLEOTIDE SEQUENCE [LARGE SCALE GENOMIC DNA]</scope>
    <source>
        <strain evidence="7 8">CA13</strain>
    </source>
</reference>
<dbReference type="InterPro" id="IPR035965">
    <property type="entry name" value="PAS-like_dom_sf"/>
</dbReference>
<dbReference type="Gene3D" id="1.20.5.1930">
    <property type="match status" value="1"/>
</dbReference>
<evidence type="ECO:0000256" key="2">
    <source>
        <dbReference type="ARBA" id="ARBA00022777"/>
    </source>
</evidence>
<sequence length="589" mass="67134">MSKRDQLESEIAGRLGIYPSFYQVGENQPEIVTNLWEQTLFAYLDNPIPDGFKERLFVYLSRFCKVPYCVTRHATWLVTRDDPHLGADIDGENRARISVFEMVEMLNRPALDQEELQSHLEVLRGVGEPLGEWPRNGSIIEESVFACSTSVFLSDSSALDCRIALRDAFRSDWYERLVLFLSFVRTAHFWTETHDNLQLEPDVESVLSDYPPFAEWVSSYNQQVEREQQQQQRKERELYEQKQRNYFRDLATKRLVKQEKKFRTLADNVPELFCYVDTKLRCQFVNRRYEEVFGRPRQQMLGRPIIDVVGNDDYLRMIQEPLQTALAGNRVSFVDKFRVYDGTDFWFTAVLIPDQNEQGQVSGVYFLATDITERRALEKQVLDVAAEESRRIGNDLHDGIGQALTGLSMVADTLVTAMSRREAAPELRFAKKLDAGLKQTLGQVRVLARGMYPVDVDAAGLMSALSLMCEQITDLYNIDCSFECNEPVLLADNQVATQVFRIAQEATTNAVKHGKAKRIEVVLLIENNCPRLRVIDDGVGIVENPQQSHGMGLRIMGYRAGIAGAELRIRPATGGGTEVSCTLARENNR</sequence>
<dbReference type="InterPro" id="IPR003594">
    <property type="entry name" value="HATPase_dom"/>
</dbReference>
<keyword evidence="4" id="KW-0175">Coiled coil</keyword>
<dbReference type="PANTHER" id="PTHR24421">
    <property type="entry name" value="NITRATE/NITRITE SENSOR PROTEIN NARX-RELATED"/>
    <property type="match status" value="1"/>
</dbReference>